<accession>A0A423NMC9</accession>
<evidence type="ECO:0000313" key="2">
    <source>
        <dbReference type="Proteomes" id="UP000284207"/>
    </source>
</evidence>
<dbReference type="AlphaFoldDB" id="A0A423NMC9"/>
<proteinExistence type="predicted"/>
<gene>
    <name evidence="1" type="ORF">BK674_17990</name>
</gene>
<dbReference type="EMBL" id="MOCA01000006">
    <property type="protein sequence ID" value="RON99331.1"/>
    <property type="molecule type" value="Genomic_DNA"/>
</dbReference>
<evidence type="ECO:0000313" key="1">
    <source>
        <dbReference type="EMBL" id="RON99331.1"/>
    </source>
</evidence>
<organism evidence="1 2">
    <name type="scientific">Pseudomonas moraviensis</name>
    <dbReference type="NCBI Taxonomy" id="321662"/>
    <lineage>
        <taxon>Bacteria</taxon>
        <taxon>Pseudomonadati</taxon>
        <taxon>Pseudomonadota</taxon>
        <taxon>Gammaproteobacteria</taxon>
        <taxon>Pseudomonadales</taxon>
        <taxon>Pseudomonadaceae</taxon>
        <taxon>Pseudomonas</taxon>
    </lineage>
</organism>
<dbReference type="Proteomes" id="UP000284207">
    <property type="component" value="Unassembled WGS sequence"/>
</dbReference>
<reference evidence="1 2" key="1">
    <citation type="submission" date="2016-10" db="EMBL/GenBank/DDBJ databases">
        <title>Comparative genome analysis of multiple Pseudomonas spp. focuses on biocontrol and plant growth promoting traits.</title>
        <authorList>
            <person name="Tao X.-Y."/>
            <person name="Taylor C.G."/>
        </authorList>
    </citation>
    <scope>NUCLEOTIDE SEQUENCE [LARGE SCALE GENOMIC DNA]</scope>
    <source>
        <strain evidence="1 2">36B3</strain>
    </source>
</reference>
<comment type="caution">
    <text evidence="1">The sequence shown here is derived from an EMBL/GenBank/DDBJ whole genome shotgun (WGS) entry which is preliminary data.</text>
</comment>
<protein>
    <submittedName>
        <fullName evidence="1">Uncharacterized protein</fullName>
    </submittedName>
</protein>
<sequence length="151" mass="17473">MEMDEEFLELNDLDWFASCQKKVVLHFATAGRGFVPEVIRRSIEDYEEIYDYFFSGAADSDVEIVESNLPSFISGVERDRYLKSFCDVARKGIYSYDFSHGNKYKLIAKPVTPLVFSKLSERIRNIISKAPFSPTIFIDIYDLQKIDVDNL</sequence>
<name>A0A423NMC9_9PSED</name>